<organism evidence="2">
    <name type="scientific">uncultured Nocardioidaceae bacterium</name>
    <dbReference type="NCBI Taxonomy" id="253824"/>
    <lineage>
        <taxon>Bacteria</taxon>
        <taxon>Bacillati</taxon>
        <taxon>Actinomycetota</taxon>
        <taxon>Actinomycetes</taxon>
        <taxon>Propionibacteriales</taxon>
        <taxon>Nocardioidaceae</taxon>
        <taxon>environmental samples</taxon>
    </lineage>
</organism>
<feature type="non-terminal residue" evidence="2">
    <location>
        <position position="1"/>
    </location>
</feature>
<name>A0A6J4LBC7_9ACTN</name>
<reference evidence="2" key="1">
    <citation type="submission" date="2020-02" db="EMBL/GenBank/DDBJ databases">
        <authorList>
            <person name="Meier V. D."/>
        </authorList>
    </citation>
    <scope>NUCLEOTIDE SEQUENCE</scope>
    <source>
        <strain evidence="2">AVDCRST_MAG36</strain>
    </source>
</reference>
<feature type="non-terminal residue" evidence="2">
    <location>
        <position position="48"/>
    </location>
</feature>
<evidence type="ECO:0000256" key="1">
    <source>
        <dbReference type="SAM" id="MobiDB-lite"/>
    </source>
</evidence>
<feature type="region of interest" description="Disordered" evidence="1">
    <location>
        <begin position="1"/>
        <end position="48"/>
    </location>
</feature>
<dbReference type="EMBL" id="CADCUH010000044">
    <property type="protein sequence ID" value="CAA9327910.1"/>
    <property type="molecule type" value="Genomic_DNA"/>
</dbReference>
<gene>
    <name evidence="2" type="ORF">AVDCRST_MAG36-772</name>
</gene>
<evidence type="ECO:0000313" key="2">
    <source>
        <dbReference type="EMBL" id="CAA9327910.1"/>
    </source>
</evidence>
<feature type="compositionally biased region" description="Basic and acidic residues" evidence="1">
    <location>
        <begin position="19"/>
        <end position="30"/>
    </location>
</feature>
<proteinExistence type="predicted"/>
<accession>A0A6J4LBC7</accession>
<sequence>DYCSLVDRRGARHRRHRDPRAGADADGSRLDHRRSARGPRRRQHLHEV</sequence>
<dbReference type="AlphaFoldDB" id="A0A6J4LBC7"/>
<protein>
    <submittedName>
        <fullName evidence="2">Uncharacterized protein</fullName>
    </submittedName>
</protein>
<feature type="compositionally biased region" description="Basic residues" evidence="1">
    <location>
        <begin position="31"/>
        <end position="48"/>
    </location>
</feature>